<reference evidence="1" key="2">
    <citation type="submission" date="2023-05" db="EMBL/GenBank/DDBJ databases">
        <authorList>
            <consortium name="Lawrence Berkeley National Laboratory"/>
            <person name="Steindorff A."/>
            <person name="Hensen N."/>
            <person name="Bonometti L."/>
            <person name="Westerberg I."/>
            <person name="Brannstrom I.O."/>
            <person name="Guillou S."/>
            <person name="Cros-Aarteil S."/>
            <person name="Calhoun S."/>
            <person name="Haridas S."/>
            <person name="Kuo A."/>
            <person name="Mondo S."/>
            <person name="Pangilinan J."/>
            <person name="Riley R."/>
            <person name="Labutti K."/>
            <person name="Andreopoulos B."/>
            <person name="Lipzen A."/>
            <person name="Chen C."/>
            <person name="Yanf M."/>
            <person name="Daum C."/>
            <person name="Ng V."/>
            <person name="Clum A."/>
            <person name="Ohm R."/>
            <person name="Martin F."/>
            <person name="Silar P."/>
            <person name="Natvig D."/>
            <person name="Lalanne C."/>
            <person name="Gautier V."/>
            <person name="Ament-Velasquez S.L."/>
            <person name="Kruys A."/>
            <person name="Hutchinson M.I."/>
            <person name="Powell A.J."/>
            <person name="Barry K."/>
            <person name="Miller A.N."/>
            <person name="Grigoriev I.V."/>
            <person name="Debuchy R."/>
            <person name="Gladieux P."/>
            <person name="Thoren M.H."/>
            <person name="Johannesson H."/>
        </authorList>
    </citation>
    <scope>NUCLEOTIDE SEQUENCE</scope>
    <source>
        <strain evidence="1">CBS 508.74</strain>
    </source>
</reference>
<evidence type="ECO:0000313" key="2">
    <source>
        <dbReference type="Proteomes" id="UP001302812"/>
    </source>
</evidence>
<evidence type="ECO:0000313" key="1">
    <source>
        <dbReference type="EMBL" id="KAK4115327.1"/>
    </source>
</evidence>
<dbReference type="RefSeq" id="XP_064672897.1">
    <property type="nucleotide sequence ID" value="XM_064809839.1"/>
</dbReference>
<dbReference type="Proteomes" id="UP001302812">
    <property type="component" value="Unassembled WGS sequence"/>
</dbReference>
<name>A0AAN6YVI6_9PEZI</name>
<dbReference type="GeneID" id="89933963"/>
<sequence length="267" mass="29153">MYCTSAQYNTSLTIHNSTSTFRIDFPGPKANWRRREVLDSWVGSSFLQACLPVGTGGSRLQPHRPARTIHIGGLHYKGVPCSGLPWSCSDPVSPTFGFSRIPSLWSFQQICALVASLRSQESGHRVMEAYAGYIDDQDQSCRLQGRQVASCREQSRACIAIFQANGQAQQFPGRGLSLLFYCPVPVVSAKDVSFLNGRPSRRRILLCRMSSHNMGANDVIDFGLHREASGEVLPPDYCYMAAEAPPNAVRSPAMLKSAAVVVGPASV</sequence>
<dbReference type="EMBL" id="MU853335">
    <property type="protein sequence ID" value="KAK4115327.1"/>
    <property type="molecule type" value="Genomic_DNA"/>
</dbReference>
<organism evidence="1 2">
    <name type="scientific">Canariomyces notabilis</name>
    <dbReference type="NCBI Taxonomy" id="2074819"/>
    <lineage>
        <taxon>Eukaryota</taxon>
        <taxon>Fungi</taxon>
        <taxon>Dikarya</taxon>
        <taxon>Ascomycota</taxon>
        <taxon>Pezizomycotina</taxon>
        <taxon>Sordariomycetes</taxon>
        <taxon>Sordariomycetidae</taxon>
        <taxon>Sordariales</taxon>
        <taxon>Chaetomiaceae</taxon>
        <taxon>Canariomyces</taxon>
    </lineage>
</organism>
<proteinExistence type="predicted"/>
<reference evidence="1" key="1">
    <citation type="journal article" date="2023" name="Mol. Phylogenet. Evol.">
        <title>Genome-scale phylogeny and comparative genomics of the fungal order Sordariales.</title>
        <authorList>
            <person name="Hensen N."/>
            <person name="Bonometti L."/>
            <person name="Westerberg I."/>
            <person name="Brannstrom I.O."/>
            <person name="Guillou S."/>
            <person name="Cros-Aarteil S."/>
            <person name="Calhoun S."/>
            <person name="Haridas S."/>
            <person name="Kuo A."/>
            <person name="Mondo S."/>
            <person name="Pangilinan J."/>
            <person name="Riley R."/>
            <person name="LaButti K."/>
            <person name="Andreopoulos B."/>
            <person name="Lipzen A."/>
            <person name="Chen C."/>
            <person name="Yan M."/>
            <person name="Daum C."/>
            <person name="Ng V."/>
            <person name="Clum A."/>
            <person name="Steindorff A."/>
            <person name="Ohm R.A."/>
            <person name="Martin F."/>
            <person name="Silar P."/>
            <person name="Natvig D.O."/>
            <person name="Lalanne C."/>
            <person name="Gautier V."/>
            <person name="Ament-Velasquez S.L."/>
            <person name="Kruys A."/>
            <person name="Hutchinson M.I."/>
            <person name="Powell A.J."/>
            <person name="Barry K."/>
            <person name="Miller A.N."/>
            <person name="Grigoriev I.V."/>
            <person name="Debuchy R."/>
            <person name="Gladieux P."/>
            <person name="Hiltunen Thoren M."/>
            <person name="Johannesson H."/>
        </authorList>
    </citation>
    <scope>NUCLEOTIDE SEQUENCE</scope>
    <source>
        <strain evidence="1">CBS 508.74</strain>
    </source>
</reference>
<protein>
    <submittedName>
        <fullName evidence="1">Uncharacterized protein</fullName>
    </submittedName>
</protein>
<gene>
    <name evidence="1" type="ORF">N656DRAFT_497559</name>
</gene>
<comment type="caution">
    <text evidence="1">The sequence shown here is derived from an EMBL/GenBank/DDBJ whole genome shotgun (WGS) entry which is preliminary data.</text>
</comment>
<keyword evidence="2" id="KW-1185">Reference proteome</keyword>
<accession>A0AAN6YVI6</accession>
<dbReference type="AlphaFoldDB" id="A0AAN6YVI6"/>